<proteinExistence type="predicted"/>
<evidence type="ECO:0008006" key="2">
    <source>
        <dbReference type="Google" id="ProtNLM"/>
    </source>
</evidence>
<accession>A0A382F201</accession>
<dbReference type="AlphaFoldDB" id="A0A382F201"/>
<protein>
    <recommendedName>
        <fullName evidence="2">PD-(D/E)XK endonuclease-like domain-containing protein</fullName>
    </recommendedName>
</protein>
<gene>
    <name evidence="1" type="ORF">METZ01_LOCUS209880</name>
</gene>
<name>A0A382F201_9ZZZZ</name>
<reference evidence="1" key="1">
    <citation type="submission" date="2018-05" db="EMBL/GenBank/DDBJ databases">
        <authorList>
            <person name="Lanie J.A."/>
            <person name="Ng W.-L."/>
            <person name="Kazmierczak K.M."/>
            <person name="Andrzejewski T.M."/>
            <person name="Davidsen T.M."/>
            <person name="Wayne K.J."/>
            <person name="Tettelin H."/>
            <person name="Glass J.I."/>
            <person name="Rusch D."/>
            <person name="Podicherti R."/>
            <person name="Tsui H.-C.T."/>
            <person name="Winkler M.E."/>
        </authorList>
    </citation>
    <scope>NUCLEOTIDE SEQUENCE</scope>
</reference>
<sequence>MQSFLQIVLSELTKNKVNLSDCIFILPNKRAGLFLKEALSYTIEKSVFSPDILPIDDFITSLSGLSKISNTELLFEFYSVYKLNTKKKEQNNFEDFIKWANILLNDFDDIDRELADSDAVFNYLQAINDIDHWSLGEDKTSIVKNYISFFKDIKVYYSQLSSQLLNKSKGYQGLIYKEAINNLESYISSNNKKLHVFLGFNALYKSESIIIQELLQSEMAKIFWDIDEMNINSEYNSSGYYINQYITTWPYYNSNKIDIISN</sequence>
<feature type="non-terminal residue" evidence="1">
    <location>
        <position position="262"/>
    </location>
</feature>
<evidence type="ECO:0000313" key="1">
    <source>
        <dbReference type="EMBL" id="SVB57026.1"/>
    </source>
</evidence>
<organism evidence="1">
    <name type="scientific">marine metagenome</name>
    <dbReference type="NCBI Taxonomy" id="408172"/>
    <lineage>
        <taxon>unclassified sequences</taxon>
        <taxon>metagenomes</taxon>
        <taxon>ecological metagenomes</taxon>
    </lineage>
</organism>
<dbReference type="EMBL" id="UINC01047584">
    <property type="protein sequence ID" value="SVB57026.1"/>
    <property type="molecule type" value="Genomic_DNA"/>
</dbReference>